<organism evidence="2 4">
    <name type="scientific">Aquipluma nitroreducens</name>
    <dbReference type="NCBI Taxonomy" id="2010828"/>
    <lineage>
        <taxon>Bacteria</taxon>
        <taxon>Pseudomonadati</taxon>
        <taxon>Bacteroidota</taxon>
        <taxon>Bacteroidia</taxon>
        <taxon>Marinilabiliales</taxon>
        <taxon>Prolixibacteraceae</taxon>
        <taxon>Aquipluma</taxon>
    </lineage>
</organism>
<evidence type="ECO:0000313" key="4">
    <source>
        <dbReference type="Proteomes" id="UP001193389"/>
    </source>
</evidence>
<dbReference type="KEGG" id="anf:AQPE_4863"/>
<evidence type="ECO:0000313" key="1">
    <source>
        <dbReference type="EMBL" id="BBE20661.1"/>
    </source>
</evidence>
<protein>
    <submittedName>
        <fullName evidence="2">Uncharacterized protein</fullName>
    </submittedName>
</protein>
<evidence type="ECO:0000313" key="2">
    <source>
        <dbReference type="EMBL" id="BBE20669.1"/>
    </source>
</evidence>
<keyword evidence="4" id="KW-1185">Reference proteome</keyword>
<dbReference type="AlphaFoldDB" id="A0A5K7SGS0"/>
<name>A0A5K7SGS0_9BACT</name>
<dbReference type="EMBL" id="AP018694">
    <property type="protein sequence ID" value="BBE20661.1"/>
    <property type="molecule type" value="Genomic_DNA"/>
</dbReference>
<dbReference type="KEGG" id="anf:AQPE_4885"/>
<proteinExistence type="predicted"/>
<reference evidence="2" key="1">
    <citation type="journal article" date="2020" name="Int. J. Syst. Evol. Microbiol.">
        <title>Aquipluma nitroreducens gen. nov. sp. nov., a novel facultatively anaerobic bacterium isolated from a freshwater lake.</title>
        <authorList>
            <person name="Watanabe M."/>
            <person name="Kojima H."/>
            <person name="Fukui M."/>
        </authorList>
    </citation>
    <scope>NUCLEOTIDE SEQUENCE</scope>
    <source>
        <strain evidence="2">MeG22</strain>
    </source>
</reference>
<dbReference type="KEGG" id="anf:AQPE_4855"/>
<dbReference type="EMBL" id="AP018694">
    <property type="protein sequence ID" value="BBE20691.1"/>
    <property type="molecule type" value="Genomic_DNA"/>
</dbReference>
<gene>
    <name evidence="1" type="ORF">AQPE_4855</name>
    <name evidence="2" type="ORF">AQPE_4863</name>
    <name evidence="3" type="ORF">AQPE_4885</name>
</gene>
<dbReference type="EMBL" id="AP018694">
    <property type="protein sequence ID" value="BBE20669.1"/>
    <property type="molecule type" value="Genomic_DNA"/>
</dbReference>
<evidence type="ECO:0000313" key="3">
    <source>
        <dbReference type="EMBL" id="BBE20691.1"/>
    </source>
</evidence>
<accession>A0A5K7SGS0</accession>
<sequence length="45" mass="5566">MKTRRSPTEKPKKSFKKFSKNYAFSKHDFLKMQEFLNSRKLKNHF</sequence>
<dbReference type="Proteomes" id="UP001193389">
    <property type="component" value="Chromosome"/>
</dbReference>